<evidence type="ECO:0000256" key="1">
    <source>
        <dbReference type="SAM" id="MobiDB-lite"/>
    </source>
</evidence>
<feature type="compositionally biased region" description="Low complexity" evidence="1">
    <location>
        <begin position="1"/>
        <end position="20"/>
    </location>
</feature>
<sequence length="749" mass="79467">MTASAAPAPSAPSAAAPSAARGDRRPTPARLAKLREHVVVIPDGRPAATSVARPKTVAEFETTAADIERIVTKHLTDFVDAQQGAGPVPVVVYAHGGLVAKDDGFDVADQQVDWWLENGVFPIEIVWETGALTAIADAWERYRPGGRRGWTDVTDGVIEVALRALGGRAVWEDMKLDAAAAVVDGGGGQVLARALAEFMKANGSAISLHAVGHSAGSIFHSHFVPAALEAGVPEFASVTFLAPAVRIDTFEKLLLPHAEQRRIGELSIFTMTDEKELDDSCLAAYRKSLLYLVSGSFEPERGAAILGIHQHLIASARTRAYLDGGDERLVLSPTGGDPRSRSNATTHGGFDDDADTMRSVAMRIAMLDSVTPFPKRAARQPAGAPADAAGRSADEAPLAQAEDATGTASTAAEHRPAQRLALCIGIDRYPEGDELAGAVADSRAWGAALDAAGFTVRDLHDGDATRDAMVSEIIALVSSARPGDSLVIQYAGHGTFVPDLDGDDEDRADEALCPVDFRSSRVILDDELAAVWDLIPEGAAVTLVFDCCHSGTASRRIGDQPPARRDGLRPRLAALTPTEQDTFRRLNGAPTEHPWQVEAHSRVVDSEPGRAPKSVLGRTAIQRREVLIAACADDQVAWESRGQGVFTRAALEVLGRGARYTNRSFVSAVIDALGPNRVQDPKLTADDLAADRVLFAPVLGGPIGHGSAGDDADPDFERTAETPEQVRTAAIVSILRATADLLEVESRRR</sequence>
<evidence type="ECO:0000259" key="2">
    <source>
        <dbReference type="Pfam" id="PF00656"/>
    </source>
</evidence>
<organism evidence="3 4">
    <name type="scientific">Agromyces intestinalis</name>
    <dbReference type="NCBI Taxonomy" id="2592652"/>
    <lineage>
        <taxon>Bacteria</taxon>
        <taxon>Bacillati</taxon>
        <taxon>Actinomycetota</taxon>
        <taxon>Actinomycetes</taxon>
        <taxon>Micrococcales</taxon>
        <taxon>Microbacteriaceae</taxon>
        <taxon>Agromyces</taxon>
    </lineage>
</organism>
<dbReference type="Gene3D" id="3.40.50.1460">
    <property type="match status" value="1"/>
</dbReference>
<dbReference type="GO" id="GO:0004197">
    <property type="term" value="F:cysteine-type endopeptidase activity"/>
    <property type="evidence" value="ECO:0007669"/>
    <property type="project" value="InterPro"/>
</dbReference>
<dbReference type="GO" id="GO:0006508">
    <property type="term" value="P:proteolysis"/>
    <property type="evidence" value="ECO:0007669"/>
    <property type="project" value="InterPro"/>
</dbReference>
<protein>
    <submittedName>
        <fullName evidence="3">Caspase family protein</fullName>
    </submittedName>
</protein>
<dbReference type="EMBL" id="CP043505">
    <property type="protein sequence ID" value="QEO15492.1"/>
    <property type="molecule type" value="Genomic_DNA"/>
</dbReference>
<feature type="compositionally biased region" description="Low complexity" evidence="1">
    <location>
        <begin position="379"/>
        <end position="397"/>
    </location>
</feature>
<dbReference type="OrthoDB" id="8447555at2"/>
<feature type="domain" description="Peptidase C14 caspase" evidence="2">
    <location>
        <begin position="419"/>
        <end position="674"/>
    </location>
</feature>
<dbReference type="InterPro" id="IPR029058">
    <property type="entry name" value="AB_hydrolase_fold"/>
</dbReference>
<dbReference type="KEGG" id="ail:FLP10_14430"/>
<dbReference type="Proteomes" id="UP000324678">
    <property type="component" value="Chromosome"/>
</dbReference>
<dbReference type="InterPro" id="IPR011600">
    <property type="entry name" value="Pept_C14_caspase"/>
</dbReference>
<dbReference type="RefSeq" id="WP_149161506.1">
    <property type="nucleotide sequence ID" value="NZ_CP043505.1"/>
</dbReference>
<feature type="region of interest" description="Disordered" evidence="1">
    <location>
        <begin position="329"/>
        <end position="354"/>
    </location>
</feature>
<dbReference type="PANTHER" id="PTHR48104:SF30">
    <property type="entry name" value="METACASPASE-1"/>
    <property type="match status" value="1"/>
</dbReference>
<keyword evidence="4" id="KW-1185">Reference proteome</keyword>
<dbReference type="InterPro" id="IPR050452">
    <property type="entry name" value="Metacaspase"/>
</dbReference>
<dbReference type="AlphaFoldDB" id="A0A5C1YL14"/>
<accession>A0A5C1YL14</accession>
<feature type="region of interest" description="Disordered" evidence="1">
    <location>
        <begin position="1"/>
        <end position="27"/>
    </location>
</feature>
<dbReference type="InterPro" id="IPR029030">
    <property type="entry name" value="Caspase-like_dom_sf"/>
</dbReference>
<reference evidence="3 4" key="1">
    <citation type="submission" date="2019-09" db="EMBL/GenBank/DDBJ databases">
        <title>Genome sequencing of strain KACC 19306.</title>
        <authorList>
            <person name="Heo J."/>
            <person name="Kim S.-J."/>
            <person name="Kim J.-S."/>
            <person name="Hong S.-B."/>
            <person name="Kwon S.-W."/>
        </authorList>
    </citation>
    <scope>NUCLEOTIDE SEQUENCE [LARGE SCALE GENOMIC DNA]</scope>
    <source>
        <strain evidence="3 4">KACC 19306</strain>
    </source>
</reference>
<name>A0A5C1YL14_9MICO</name>
<dbReference type="SUPFAM" id="SSF53474">
    <property type="entry name" value="alpha/beta-Hydrolases"/>
    <property type="match status" value="1"/>
</dbReference>
<gene>
    <name evidence="3" type="ORF">FLP10_14430</name>
</gene>
<dbReference type="PANTHER" id="PTHR48104">
    <property type="entry name" value="METACASPASE-4"/>
    <property type="match status" value="1"/>
</dbReference>
<dbReference type="Pfam" id="PF00656">
    <property type="entry name" value="Peptidase_C14"/>
    <property type="match status" value="1"/>
</dbReference>
<evidence type="ECO:0000313" key="4">
    <source>
        <dbReference type="Proteomes" id="UP000324678"/>
    </source>
</evidence>
<dbReference type="SUPFAM" id="SSF52129">
    <property type="entry name" value="Caspase-like"/>
    <property type="match status" value="1"/>
</dbReference>
<evidence type="ECO:0000313" key="3">
    <source>
        <dbReference type="EMBL" id="QEO15492.1"/>
    </source>
</evidence>
<proteinExistence type="predicted"/>
<dbReference type="GO" id="GO:0005737">
    <property type="term" value="C:cytoplasm"/>
    <property type="evidence" value="ECO:0007669"/>
    <property type="project" value="TreeGrafter"/>
</dbReference>
<feature type="region of interest" description="Disordered" evidence="1">
    <location>
        <begin position="375"/>
        <end position="413"/>
    </location>
</feature>